<reference evidence="1 2" key="1">
    <citation type="journal article" date="2013" name="Nat. Genet.">
        <title>The high-quality draft genome of peach (Prunus persica) identifies unique patterns of genetic diversity, domestication and genome evolution.</title>
        <authorList>
            <consortium name="International Peach Genome Initiative"/>
            <person name="Verde I."/>
            <person name="Abbott A.G."/>
            <person name="Scalabrin S."/>
            <person name="Jung S."/>
            <person name="Shu S."/>
            <person name="Marroni F."/>
            <person name="Zhebentyayeva T."/>
            <person name="Dettori M.T."/>
            <person name="Grimwood J."/>
            <person name="Cattonaro F."/>
            <person name="Zuccolo A."/>
            <person name="Rossini L."/>
            <person name="Jenkins J."/>
            <person name="Vendramin E."/>
            <person name="Meisel L.A."/>
            <person name="Decroocq V."/>
            <person name="Sosinski B."/>
            <person name="Prochnik S."/>
            <person name="Mitros T."/>
            <person name="Policriti A."/>
            <person name="Cipriani G."/>
            <person name="Dondini L."/>
            <person name="Ficklin S."/>
            <person name="Goodstein D.M."/>
            <person name="Xuan P."/>
            <person name="Del Fabbro C."/>
            <person name="Aramini V."/>
            <person name="Copetti D."/>
            <person name="Gonzalez S."/>
            <person name="Horner D.S."/>
            <person name="Falchi R."/>
            <person name="Lucas S."/>
            <person name="Mica E."/>
            <person name="Maldonado J."/>
            <person name="Lazzari B."/>
            <person name="Bielenberg D."/>
            <person name="Pirona R."/>
            <person name="Miculan M."/>
            <person name="Barakat A."/>
            <person name="Testolin R."/>
            <person name="Stella A."/>
            <person name="Tartarini S."/>
            <person name="Tonutti P."/>
            <person name="Arus P."/>
            <person name="Orellana A."/>
            <person name="Wells C."/>
            <person name="Main D."/>
            <person name="Vizzotto G."/>
            <person name="Silva H."/>
            <person name="Salamini F."/>
            <person name="Schmutz J."/>
            <person name="Morgante M."/>
            <person name="Rokhsar D.S."/>
        </authorList>
    </citation>
    <scope>NUCLEOTIDE SEQUENCE [LARGE SCALE GENOMIC DNA]</scope>
    <source>
        <strain evidence="2">cv. Nemared</strain>
    </source>
</reference>
<evidence type="ECO:0000313" key="2">
    <source>
        <dbReference type="Proteomes" id="UP000006882"/>
    </source>
</evidence>
<dbReference type="Gramene" id="ONH99304">
    <property type="protein sequence ID" value="ONH99304"/>
    <property type="gene ID" value="PRUPE_6G024100"/>
</dbReference>
<organism evidence="1 2">
    <name type="scientific">Prunus persica</name>
    <name type="common">Peach</name>
    <name type="synonym">Amygdalus persica</name>
    <dbReference type="NCBI Taxonomy" id="3760"/>
    <lineage>
        <taxon>Eukaryota</taxon>
        <taxon>Viridiplantae</taxon>
        <taxon>Streptophyta</taxon>
        <taxon>Embryophyta</taxon>
        <taxon>Tracheophyta</taxon>
        <taxon>Spermatophyta</taxon>
        <taxon>Magnoliopsida</taxon>
        <taxon>eudicotyledons</taxon>
        <taxon>Gunneridae</taxon>
        <taxon>Pentapetalae</taxon>
        <taxon>rosids</taxon>
        <taxon>fabids</taxon>
        <taxon>Rosales</taxon>
        <taxon>Rosaceae</taxon>
        <taxon>Amygdaloideae</taxon>
        <taxon>Amygdaleae</taxon>
        <taxon>Prunus</taxon>
    </lineage>
</organism>
<protein>
    <submittedName>
        <fullName evidence="1">Uncharacterized protein</fullName>
    </submittedName>
</protein>
<dbReference type="Gramene" id="ONH99303">
    <property type="protein sequence ID" value="ONH99303"/>
    <property type="gene ID" value="PRUPE_6G024100"/>
</dbReference>
<dbReference type="AlphaFoldDB" id="M5W1Z8"/>
<dbReference type="EMBL" id="CM007656">
    <property type="protein sequence ID" value="ONH99304.1"/>
    <property type="molecule type" value="Genomic_DNA"/>
</dbReference>
<dbReference type="Gramene" id="ONH99305">
    <property type="protein sequence ID" value="ONH99305"/>
    <property type="gene ID" value="PRUPE_6G024100"/>
</dbReference>
<dbReference type="HOGENOM" id="CLU_194087_0_0_1"/>
<dbReference type="EMBL" id="CM007656">
    <property type="protein sequence ID" value="ONH99303.1"/>
    <property type="molecule type" value="Genomic_DNA"/>
</dbReference>
<dbReference type="EMBL" id="CM007656">
    <property type="protein sequence ID" value="ONH99305.1"/>
    <property type="molecule type" value="Genomic_DNA"/>
</dbReference>
<sequence>MDVNVNELRDHVDRRKRAQPAIGQRDLRHCWECALSSSVIISCIPTSVMLPAPSDLHLSNTYMILYKFSFKGKQKKEVAVVTN</sequence>
<gene>
    <name evidence="1" type="ORF">PRUPE_6G024100</name>
</gene>
<accession>M5W1Z8</accession>
<proteinExistence type="predicted"/>
<keyword evidence="2" id="KW-1185">Reference proteome</keyword>
<dbReference type="Proteomes" id="UP000006882">
    <property type="component" value="Chromosome G6"/>
</dbReference>
<name>M5W1Z8_PRUPE</name>
<evidence type="ECO:0000313" key="1">
    <source>
        <dbReference type="EMBL" id="ONH99304.1"/>
    </source>
</evidence>
<reference evidence="1" key="2">
    <citation type="submission" date="2016-12" db="EMBL/GenBank/DDBJ databases">
        <title>WGS assembly of Prunus persica.</title>
        <authorList>
            <person name="Verde I."/>
            <person name="Jenkins J."/>
            <person name="Dondini L."/>
            <person name="Micali S."/>
            <person name="Pagliarani G."/>
            <person name="Vendramin E."/>
            <person name="Paris R."/>
            <person name="Aramini V."/>
            <person name="Gazza L."/>
            <person name="Rossini L."/>
            <person name="Bassi D."/>
            <person name="Troggio M."/>
            <person name="Shu S."/>
            <person name="Grimwood J.H."/>
            <person name="Tartarini S."/>
            <person name="Dettori M.T."/>
            <person name="Schmutz J."/>
        </authorList>
    </citation>
    <scope>NUCLEOTIDE SEQUENCE</scope>
</reference>